<sequence>MATSIPQIDESQICQGCRNVLQAVLATAQSTKLGMAHGKTSIVADASHVVQELQGLSVKKEPLPCKMCEFLRRTLAPDSPFANGQANWLEVFGHPVKTLLSSHSIREDDPALSAALVQNVVRSWLFRLGHRYVRSRFRPDAYYFGISGPEGSTYGHASLLGDSKESEPTPPSSSKAGVVPIPTFIDFAVLRSWITNCPPECRAPRSWSNAEWNLVSLIDCETRRVEKAPKGSRFIALSYVWGQPTEKNPRPIKYPIPFQLPDRCTPTIEDSIQATRKLGYRYLWVDALCISAEKDLMMKQISRMDLIYSRADLTIIALAGNDASHGLPGVSTPRTAANQSIQALEVTQGSSCYTLASALAPLESVISDSVHTTRGWTYQEDFLSTHQLVFADDAVYFTCPFGSLQESVDIPSEVEALLRRQGPLSPSEGSQQLANPEWFYKGPDFIIHPKKKGKSAGSSFLDVFRHHVEEYTRRNLSFDGDSLHAFQAVLARFYSHGLLHLCGVPFEENIDAGNDPKCTISASTNKAHDKTSSRDFGSGLTWIHMDYAIKRRSHLPSWTWAGWEGTVSWEGGCKPLTPEKRPGFFVLDKTQRGALKHSESLVEAKGWATRREQANEPEYLIVKTSTWVQVKLESERPAKSMRWTFRIRKVEKDGSEEDTLFASISTPEREQAILSQRSLAAFQVAENRESTIWLIIWETDRQGADGRRIWERRPSVATISLAPNSSMTLSTNSPGRHHSIKNQSPSPFQASSLQSLSKIIVTSFIFMRDCPQRLSKYVPFIKALGTLVHVHPRHAVSGKALLVESSVIHSR</sequence>
<gene>
    <name evidence="3" type="ORF">B0J15DRAFT_400058</name>
</gene>
<feature type="domain" description="Heterokaryon incompatibility" evidence="2">
    <location>
        <begin position="234"/>
        <end position="380"/>
    </location>
</feature>
<feature type="region of interest" description="Disordered" evidence="1">
    <location>
        <begin position="157"/>
        <end position="176"/>
    </location>
</feature>
<dbReference type="InterPro" id="IPR010730">
    <property type="entry name" value="HET"/>
</dbReference>
<accession>A0A9P9K4Y5</accession>
<dbReference type="Pfam" id="PF06985">
    <property type="entry name" value="HET"/>
    <property type="match status" value="1"/>
</dbReference>
<evidence type="ECO:0000259" key="2">
    <source>
        <dbReference type="Pfam" id="PF06985"/>
    </source>
</evidence>
<dbReference type="OrthoDB" id="5428863at2759"/>
<comment type="caution">
    <text evidence="3">The sequence shown here is derived from an EMBL/GenBank/DDBJ whole genome shotgun (WGS) entry which is preliminary data.</text>
</comment>
<dbReference type="EMBL" id="JAGTJS010000013">
    <property type="protein sequence ID" value="KAH7249537.1"/>
    <property type="molecule type" value="Genomic_DNA"/>
</dbReference>
<evidence type="ECO:0000256" key="1">
    <source>
        <dbReference type="SAM" id="MobiDB-lite"/>
    </source>
</evidence>
<evidence type="ECO:0000313" key="4">
    <source>
        <dbReference type="Proteomes" id="UP000736672"/>
    </source>
</evidence>
<feature type="compositionally biased region" description="Polar residues" evidence="1">
    <location>
        <begin position="723"/>
        <end position="734"/>
    </location>
</feature>
<dbReference type="PANTHER" id="PTHR33112">
    <property type="entry name" value="DOMAIN PROTEIN, PUTATIVE-RELATED"/>
    <property type="match status" value="1"/>
</dbReference>
<dbReference type="Proteomes" id="UP000736672">
    <property type="component" value="Unassembled WGS sequence"/>
</dbReference>
<dbReference type="PANTHER" id="PTHR33112:SF1">
    <property type="entry name" value="HETEROKARYON INCOMPATIBILITY DOMAIN-CONTAINING PROTEIN"/>
    <property type="match status" value="1"/>
</dbReference>
<protein>
    <submittedName>
        <fullName evidence="3">Heterokaryon incompatibility protein-domain-containing protein</fullName>
    </submittedName>
</protein>
<feature type="region of interest" description="Disordered" evidence="1">
    <location>
        <begin position="723"/>
        <end position="749"/>
    </location>
</feature>
<reference evidence="3" key="1">
    <citation type="journal article" date="2021" name="Nat. Commun.">
        <title>Genetic determinants of endophytism in the Arabidopsis root mycobiome.</title>
        <authorList>
            <person name="Mesny F."/>
            <person name="Miyauchi S."/>
            <person name="Thiergart T."/>
            <person name="Pickel B."/>
            <person name="Atanasova L."/>
            <person name="Karlsson M."/>
            <person name="Huettel B."/>
            <person name="Barry K.W."/>
            <person name="Haridas S."/>
            <person name="Chen C."/>
            <person name="Bauer D."/>
            <person name="Andreopoulos W."/>
            <person name="Pangilinan J."/>
            <person name="LaButti K."/>
            <person name="Riley R."/>
            <person name="Lipzen A."/>
            <person name="Clum A."/>
            <person name="Drula E."/>
            <person name="Henrissat B."/>
            <person name="Kohler A."/>
            <person name="Grigoriev I.V."/>
            <person name="Martin F.M."/>
            <person name="Hacquard S."/>
        </authorList>
    </citation>
    <scope>NUCLEOTIDE SEQUENCE</scope>
    <source>
        <strain evidence="3">FSSC 5 MPI-SDFR-AT-0091</strain>
    </source>
</reference>
<keyword evidence="4" id="KW-1185">Reference proteome</keyword>
<evidence type="ECO:0000313" key="3">
    <source>
        <dbReference type="EMBL" id="KAH7249537.1"/>
    </source>
</evidence>
<dbReference type="AlphaFoldDB" id="A0A9P9K4Y5"/>
<name>A0A9P9K4Y5_FUSSL</name>
<proteinExistence type="predicted"/>
<organism evidence="3 4">
    <name type="scientific">Fusarium solani</name>
    <name type="common">Filamentous fungus</name>
    <dbReference type="NCBI Taxonomy" id="169388"/>
    <lineage>
        <taxon>Eukaryota</taxon>
        <taxon>Fungi</taxon>
        <taxon>Dikarya</taxon>
        <taxon>Ascomycota</taxon>
        <taxon>Pezizomycotina</taxon>
        <taxon>Sordariomycetes</taxon>
        <taxon>Hypocreomycetidae</taxon>
        <taxon>Hypocreales</taxon>
        <taxon>Nectriaceae</taxon>
        <taxon>Fusarium</taxon>
        <taxon>Fusarium solani species complex</taxon>
    </lineage>
</organism>